<dbReference type="PANTHER" id="PTHR43648:SF1">
    <property type="entry name" value="ELECTRON TRANSFER FLAVOPROTEIN BETA SUBUNIT LYSINE METHYLTRANSFERASE"/>
    <property type="match status" value="1"/>
</dbReference>
<dbReference type="PANTHER" id="PTHR43648">
    <property type="entry name" value="ELECTRON TRANSFER FLAVOPROTEIN BETA SUBUNIT LYSINE METHYLTRANSFERASE"/>
    <property type="match status" value="1"/>
</dbReference>
<dbReference type="RefSeq" id="WP_014660829.1">
    <property type="nucleotide sequence ID" value="NC_017737.1"/>
</dbReference>
<sequence>MMIYFETFFVFFTEREVFMDFLAQTLNLALEETNLENLRAFNETKTIDVLASKNWEYFSTKNASKTPIKDTQSLLKESFVVVRLESDPSTSLLPKLEHFCSILKQRLDKDIDFYYFTQQLKNQDWLDAYQKSVLPVQCAKFHIRPSWHEKPSDIPTNCDLLINPGLAFGSGHHESTSMCLELLSNIDLENKKVLDVGCGSGILSIAMKKQGTSSLTACDTDSLAIQATLQNFALNHLELNAQDEVFQGSTQHINGLFDVVVANIVADVIKTLHSEFLRLCDNILIVSGILETHLDSVLQIYQDFEVLEQKKRNEWVALKLLKKQVNHQGF</sequence>
<evidence type="ECO:0000256" key="6">
    <source>
        <dbReference type="HAMAP-Rule" id="MF_00735"/>
    </source>
</evidence>
<keyword evidence="5 6" id="KW-0949">S-adenosyl-L-methionine</keyword>
<dbReference type="EMBL" id="CP003479">
    <property type="protein sequence ID" value="AFI03958.1"/>
    <property type="molecule type" value="Genomic_DNA"/>
</dbReference>
<comment type="similarity">
    <text evidence="1 6">Belongs to the methyltransferase superfamily. PrmA family.</text>
</comment>
<dbReference type="Proteomes" id="UP000005010">
    <property type="component" value="Chromosome"/>
</dbReference>
<dbReference type="GO" id="GO:0005840">
    <property type="term" value="C:ribosome"/>
    <property type="evidence" value="ECO:0007669"/>
    <property type="project" value="UniProtKB-KW"/>
</dbReference>
<dbReference type="Pfam" id="PF06325">
    <property type="entry name" value="PrmA"/>
    <property type="match status" value="1"/>
</dbReference>
<dbReference type="HOGENOM" id="CLU_049382_1_0_7"/>
<feature type="binding site" evidence="6">
    <location>
        <position position="219"/>
    </location>
    <ligand>
        <name>S-adenosyl-L-methionine</name>
        <dbReference type="ChEBI" id="CHEBI:59789"/>
    </ligand>
</feature>
<keyword evidence="7" id="KW-0687">Ribonucleoprotein</keyword>
<dbReference type="Gene3D" id="3.40.50.150">
    <property type="entry name" value="Vaccinia Virus protein VP39"/>
    <property type="match status" value="1"/>
</dbReference>
<reference evidence="8" key="1">
    <citation type="submission" date="2012-04" db="EMBL/GenBank/DDBJ databases">
        <title>Complete genome sequence of Helicobacter cetorum strain MIT 00-7128.</title>
        <authorList>
            <person name="Kersulyte D."/>
            <person name="Berg D.E."/>
        </authorList>
    </citation>
    <scope>NUCLEOTIDE SEQUENCE [LARGE SCALE GENOMIC DNA]</scope>
    <source>
        <strain evidence="8">MIT 00-7128</strain>
    </source>
</reference>
<dbReference type="KEGG" id="hce:HCW_03395"/>
<name>I0ELY9_HELC0</name>
<evidence type="ECO:0000313" key="7">
    <source>
        <dbReference type="EMBL" id="AFI03958.1"/>
    </source>
</evidence>
<gene>
    <name evidence="6 7" type="primary">prmA</name>
    <name evidence="7" type="ordered locus">HCW_03395</name>
</gene>
<evidence type="ECO:0000256" key="4">
    <source>
        <dbReference type="ARBA" id="ARBA00022679"/>
    </source>
</evidence>
<feature type="binding site" evidence="6">
    <location>
        <position position="197"/>
    </location>
    <ligand>
        <name>S-adenosyl-L-methionine</name>
        <dbReference type="ChEBI" id="CHEBI:59789"/>
    </ligand>
</feature>
<evidence type="ECO:0000256" key="5">
    <source>
        <dbReference type="ARBA" id="ARBA00022691"/>
    </source>
</evidence>
<comment type="function">
    <text evidence="6">Methylates ribosomal protein L11.</text>
</comment>
<evidence type="ECO:0000256" key="2">
    <source>
        <dbReference type="ARBA" id="ARBA00022490"/>
    </source>
</evidence>
<dbReference type="InterPro" id="IPR029063">
    <property type="entry name" value="SAM-dependent_MTases_sf"/>
</dbReference>
<dbReference type="AlphaFoldDB" id="I0ELY9"/>
<accession>I0ELY9</accession>
<feature type="binding site" evidence="6">
    <location>
        <position position="263"/>
    </location>
    <ligand>
        <name>S-adenosyl-L-methionine</name>
        <dbReference type="ChEBI" id="CHEBI:59789"/>
    </ligand>
</feature>
<evidence type="ECO:0000256" key="3">
    <source>
        <dbReference type="ARBA" id="ARBA00022603"/>
    </source>
</evidence>
<comment type="catalytic activity">
    <reaction evidence="6">
        <text>L-lysyl-[protein] + 3 S-adenosyl-L-methionine = N(6),N(6),N(6)-trimethyl-L-lysyl-[protein] + 3 S-adenosyl-L-homocysteine + 3 H(+)</text>
        <dbReference type="Rhea" id="RHEA:54192"/>
        <dbReference type="Rhea" id="RHEA-COMP:9752"/>
        <dbReference type="Rhea" id="RHEA-COMP:13826"/>
        <dbReference type="ChEBI" id="CHEBI:15378"/>
        <dbReference type="ChEBI" id="CHEBI:29969"/>
        <dbReference type="ChEBI" id="CHEBI:57856"/>
        <dbReference type="ChEBI" id="CHEBI:59789"/>
        <dbReference type="ChEBI" id="CHEBI:61961"/>
    </reaction>
</comment>
<feature type="binding site" evidence="6">
    <location>
        <position position="176"/>
    </location>
    <ligand>
        <name>S-adenosyl-L-methionine</name>
        <dbReference type="ChEBI" id="CHEBI:59789"/>
    </ligand>
</feature>
<dbReference type="GO" id="GO:0005737">
    <property type="term" value="C:cytoplasm"/>
    <property type="evidence" value="ECO:0007669"/>
    <property type="project" value="UniProtKB-SubCell"/>
</dbReference>
<dbReference type="PIRSF" id="PIRSF000401">
    <property type="entry name" value="RPL11_MTase"/>
    <property type="match status" value="1"/>
</dbReference>
<keyword evidence="3 6" id="KW-0489">Methyltransferase</keyword>
<dbReference type="InterPro" id="IPR050078">
    <property type="entry name" value="Ribosomal_L11_MeTrfase_PrmA"/>
</dbReference>
<organism evidence="7 8">
    <name type="scientific">Helicobacter cetorum (strain ATCC BAA-429 / MIT 00-7128)</name>
    <dbReference type="NCBI Taxonomy" id="182217"/>
    <lineage>
        <taxon>Bacteria</taxon>
        <taxon>Pseudomonadati</taxon>
        <taxon>Campylobacterota</taxon>
        <taxon>Epsilonproteobacteria</taxon>
        <taxon>Campylobacterales</taxon>
        <taxon>Helicobacteraceae</taxon>
        <taxon>Helicobacter</taxon>
    </lineage>
</organism>
<proteinExistence type="inferred from homology"/>
<comment type="subcellular location">
    <subcellularLocation>
        <location evidence="6">Cytoplasm</location>
    </subcellularLocation>
</comment>
<dbReference type="GO" id="GO:0032259">
    <property type="term" value="P:methylation"/>
    <property type="evidence" value="ECO:0007669"/>
    <property type="project" value="UniProtKB-KW"/>
</dbReference>
<dbReference type="InterPro" id="IPR004498">
    <property type="entry name" value="Ribosomal_PrmA_MeTrfase"/>
</dbReference>
<keyword evidence="4 6" id="KW-0808">Transferase</keyword>
<dbReference type="NCBIfam" id="TIGR00406">
    <property type="entry name" value="prmA"/>
    <property type="match status" value="1"/>
</dbReference>
<keyword evidence="2 6" id="KW-0963">Cytoplasm</keyword>
<evidence type="ECO:0000256" key="1">
    <source>
        <dbReference type="ARBA" id="ARBA00009741"/>
    </source>
</evidence>
<protein>
    <recommendedName>
        <fullName evidence="6">Ribosomal protein L11 methyltransferase</fullName>
        <shortName evidence="6">L11 Mtase</shortName>
        <ecNumber evidence="6">2.1.1.-</ecNumber>
    </recommendedName>
</protein>
<dbReference type="PATRIC" id="fig|182217.3.peg.726"/>
<evidence type="ECO:0000313" key="8">
    <source>
        <dbReference type="Proteomes" id="UP000005010"/>
    </source>
</evidence>
<dbReference type="STRING" id="182217.HCW_03395"/>
<dbReference type="HAMAP" id="MF_00735">
    <property type="entry name" value="Methyltr_PrmA"/>
    <property type="match status" value="1"/>
</dbReference>
<keyword evidence="8" id="KW-1185">Reference proteome</keyword>
<dbReference type="GO" id="GO:0016279">
    <property type="term" value="F:protein-lysine N-methyltransferase activity"/>
    <property type="evidence" value="ECO:0007669"/>
    <property type="project" value="RHEA"/>
</dbReference>
<dbReference type="SUPFAM" id="SSF53335">
    <property type="entry name" value="S-adenosyl-L-methionine-dependent methyltransferases"/>
    <property type="match status" value="1"/>
</dbReference>
<dbReference type="EC" id="2.1.1.-" evidence="6"/>
<dbReference type="CDD" id="cd02440">
    <property type="entry name" value="AdoMet_MTases"/>
    <property type="match status" value="1"/>
</dbReference>
<keyword evidence="7" id="KW-0689">Ribosomal protein</keyword>
<dbReference type="eggNOG" id="COG2264">
    <property type="taxonomic scope" value="Bacteria"/>
</dbReference>